<dbReference type="GO" id="GO:0043571">
    <property type="term" value="P:maintenance of CRISPR repeat elements"/>
    <property type="evidence" value="ECO:0007669"/>
    <property type="project" value="UniProtKB-UniRule"/>
</dbReference>
<feature type="active site" description="Proton acceptor for HNH nuclease domain" evidence="12">
    <location>
        <position position="776"/>
    </location>
</feature>
<evidence type="ECO:0000256" key="9">
    <source>
        <dbReference type="ARBA" id="ARBA00023125"/>
    </source>
</evidence>
<feature type="binding site" evidence="12">
    <location>
        <position position="691"/>
    </location>
    <ligand>
        <name>Mg(2+)</name>
        <dbReference type="ChEBI" id="CHEBI:18420"/>
        <label>1</label>
    </ligand>
</feature>
<evidence type="ECO:0000256" key="4">
    <source>
        <dbReference type="ARBA" id="ARBA00022759"/>
    </source>
</evidence>
<dbReference type="HAMAP" id="MF_01480">
    <property type="entry name" value="Cas9"/>
    <property type="match status" value="1"/>
</dbReference>
<keyword evidence="2 12" id="KW-0540">Nuclease</keyword>
<keyword evidence="6 12" id="KW-0460">Magnesium</keyword>
<keyword evidence="8 12" id="KW-0051">Antiviral defense</keyword>
<feature type="domain" description="HNH Cas9-type" evidence="13">
    <location>
        <begin position="699"/>
        <end position="860"/>
    </location>
</feature>
<feature type="binding site" evidence="12">
    <location>
        <position position="695"/>
    </location>
    <ligand>
        <name>Mg(2+)</name>
        <dbReference type="ChEBI" id="CHEBI:18420"/>
        <label>2</label>
    </ligand>
</feature>
<evidence type="ECO:0000256" key="10">
    <source>
        <dbReference type="ARBA" id="ARBA00023211"/>
    </source>
</evidence>
<dbReference type="InterPro" id="IPR028629">
    <property type="entry name" value="Cas9"/>
</dbReference>
<dbReference type="GO" id="GO:0051607">
    <property type="term" value="P:defense response to virus"/>
    <property type="evidence" value="ECO:0007669"/>
    <property type="project" value="UniProtKB-UniRule"/>
</dbReference>
<comment type="function">
    <text evidence="12">CRISPR (clustered regularly interspaced short palindromic repeat) is an adaptive immune system that provides protection against mobile genetic elements (viruses, transposable elements and conjugative plasmids). CRISPR clusters contain spacers, sequences complementary to antecedent mobile elements, and target invading nucleic acids. CRISPR clusters are transcribed and processed into CRISPR RNA (crRNA). In type II CRISPR systems correct processing of pre-crRNA requires a trans-encoded small RNA (tracrRNA), endogenous ribonuclease 3 (rnc) and this protein. The tracrRNA serves as a guide for ribonuclease 3-aided processing of pre-crRNA. Subsequently Cas9/crRNA/tracrRNA endonucleolytically cleaves linear or circular dsDNA target complementary to the spacer; Cas9 is inactive in the absence of the 2 guide RNAs (gRNA). Cas9 recognizes the protospacer adjacent motif (PAM) in the CRISPR repeat sequences to help distinguish self versus nonself, as targets within the bacterial CRISPR locus do not have PAMs. PAM recognition is also required for catalytic activity.</text>
</comment>
<dbReference type="EC" id="3.1.-.-" evidence="12"/>
<evidence type="ECO:0000259" key="13">
    <source>
        <dbReference type="PROSITE" id="PS51749"/>
    </source>
</evidence>
<evidence type="ECO:0000313" key="15">
    <source>
        <dbReference type="Proteomes" id="UP001152599"/>
    </source>
</evidence>
<keyword evidence="9 12" id="KW-0238">DNA-binding</keyword>
<organism evidence="14 15">
    <name type="scientific">Profundicola chukchiensis</name>
    <dbReference type="NCBI Taxonomy" id="2961959"/>
    <lineage>
        <taxon>Bacteria</taxon>
        <taxon>Pseudomonadati</taxon>
        <taxon>Bacteroidota</taxon>
        <taxon>Flavobacteriia</taxon>
        <taxon>Flavobacteriales</taxon>
        <taxon>Weeksellaceae</taxon>
        <taxon>Profundicola</taxon>
    </lineage>
</organism>
<dbReference type="InterPro" id="IPR033114">
    <property type="entry name" value="HNH_CAS9"/>
</dbReference>
<evidence type="ECO:0000256" key="3">
    <source>
        <dbReference type="ARBA" id="ARBA00022723"/>
    </source>
</evidence>
<comment type="subunit">
    <text evidence="11 12">Monomer. Binds crRNA and tracrRNA.</text>
</comment>
<dbReference type="InterPro" id="IPR036397">
    <property type="entry name" value="RNaseH_sf"/>
</dbReference>
<reference evidence="14" key="1">
    <citation type="submission" date="2022-07" db="EMBL/GenBank/DDBJ databases">
        <title>Description and genome-wide analysis of Profundicola chukchiensis gen. nov., sp. nov., marine bacteria isolated from bottom sediments of the Chukchi Sea.</title>
        <authorList>
            <person name="Romanenko L."/>
            <person name="Otstavnykh N."/>
            <person name="Kurilenko V."/>
            <person name="Eremeev V."/>
            <person name="Velansky P."/>
            <person name="Mikhailov V."/>
            <person name="Isaeva M."/>
        </authorList>
    </citation>
    <scope>NUCLEOTIDE SEQUENCE</scope>
    <source>
        <strain evidence="14">KMM 9713</strain>
    </source>
</reference>
<evidence type="ECO:0000256" key="2">
    <source>
        <dbReference type="ARBA" id="ARBA00022722"/>
    </source>
</evidence>
<dbReference type="GO" id="GO:0004519">
    <property type="term" value="F:endonuclease activity"/>
    <property type="evidence" value="ECO:0007669"/>
    <property type="project" value="UniProtKB-UniRule"/>
</dbReference>
<comment type="cofactor">
    <cofactor evidence="1 12">
        <name>Mg(2+)</name>
        <dbReference type="ChEBI" id="CHEBI:18420"/>
    </cofactor>
</comment>
<protein>
    <recommendedName>
        <fullName evidence="12">CRISPR-associated endonuclease Cas9</fullName>
        <ecNumber evidence="12">3.1.-.-</ecNumber>
    </recommendedName>
</protein>
<keyword evidence="3 12" id="KW-0479">Metal-binding</keyword>
<dbReference type="GO" id="GO:0046872">
    <property type="term" value="F:metal ion binding"/>
    <property type="evidence" value="ECO:0007669"/>
    <property type="project" value="UniProtKB-UniRule"/>
</dbReference>
<gene>
    <name evidence="12 14" type="primary">cas9</name>
    <name evidence="14" type="ORF">NMK71_05570</name>
</gene>
<dbReference type="EMBL" id="JANCMU010000002">
    <property type="protein sequence ID" value="MDG4945876.1"/>
    <property type="molecule type" value="Genomic_DNA"/>
</dbReference>
<dbReference type="GO" id="GO:0003723">
    <property type="term" value="F:RNA binding"/>
    <property type="evidence" value="ECO:0007669"/>
    <property type="project" value="UniProtKB-UniRule"/>
</dbReference>
<proteinExistence type="inferred from homology"/>
<evidence type="ECO:0000256" key="5">
    <source>
        <dbReference type="ARBA" id="ARBA00022801"/>
    </source>
</evidence>
<evidence type="ECO:0000256" key="11">
    <source>
        <dbReference type="ARBA" id="ARBA00046380"/>
    </source>
</evidence>
<dbReference type="RefSeq" id="WP_304420419.1">
    <property type="nucleotide sequence ID" value="NZ_JANCMU010000002.1"/>
</dbReference>
<feature type="binding site" evidence="12">
    <location>
        <position position="695"/>
    </location>
    <ligand>
        <name>Mg(2+)</name>
        <dbReference type="ChEBI" id="CHEBI:18420"/>
        <label>1</label>
    </ligand>
</feature>
<dbReference type="Pfam" id="PF18541">
    <property type="entry name" value="RuvC_III"/>
    <property type="match status" value="1"/>
</dbReference>
<feature type="active site" description="For RuvC-like nuclease domain" evidence="12">
    <location>
        <position position="8"/>
    </location>
</feature>
<dbReference type="GO" id="GO:0016787">
    <property type="term" value="F:hydrolase activity"/>
    <property type="evidence" value="ECO:0007669"/>
    <property type="project" value="UniProtKB-KW"/>
</dbReference>
<dbReference type="InterPro" id="IPR003615">
    <property type="entry name" value="HNH_nuc"/>
</dbReference>
<feature type="binding site" evidence="12">
    <location>
        <position position="8"/>
    </location>
    <ligand>
        <name>Mg(2+)</name>
        <dbReference type="ChEBI" id="CHEBI:18420"/>
        <label>1</label>
    </ligand>
</feature>
<comment type="domain">
    <text evidence="12">Has 2 endonuclease domains. The discontinuous RuvC-like domain cleaves the target DNA noncomplementary to crRNA while the HNH nuclease domain cleaves the target DNA complementary to crRNA.</text>
</comment>
<keyword evidence="7 12" id="KW-0694">RNA-binding</keyword>
<name>A0A9X4MVY1_9FLAO</name>
<dbReference type="Gene3D" id="3.30.420.10">
    <property type="entry name" value="Ribonuclease H-like superfamily/Ribonuclease H"/>
    <property type="match status" value="3"/>
</dbReference>
<evidence type="ECO:0000313" key="14">
    <source>
        <dbReference type="EMBL" id="MDG4945876.1"/>
    </source>
</evidence>
<comment type="caution">
    <text evidence="14">The sequence shown here is derived from an EMBL/GenBank/DDBJ whole genome shotgun (WGS) entry which is preliminary data.</text>
</comment>
<keyword evidence="4 12" id="KW-0255">Endonuclease</keyword>
<dbReference type="Proteomes" id="UP001152599">
    <property type="component" value="Unassembled WGS sequence"/>
</dbReference>
<keyword evidence="10" id="KW-0464">Manganese</keyword>
<dbReference type="PROSITE" id="PS51749">
    <property type="entry name" value="HNH_CAS9"/>
    <property type="match status" value="1"/>
</dbReference>
<evidence type="ECO:0000256" key="12">
    <source>
        <dbReference type="HAMAP-Rule" id="MF_01480"/>
    </source>
</evidence>
<evidence type="ECO:0000256" key="1">
    <source>
        <dbReference type="ARBA" id="ARBA00001946"/>
    </source>
</evidence>
<dbReference type="NCBIfam" id="TIGR01865">
    <property type="entry name" value="cas_Csn1"/>
    <property type="match status" value="2"/>
</dbReference>
<dbReference type="GO" id="GO:0003677">
    <property type="term" value="F:DNA binding"/>
    <property type="evidence" value="ECO:0007669"/>
    <property type="project" value="UniProtKB-UniRule"/>
</dbReference>
<feature type="binding site" evidence="12">
    <location>
        <position position="8"/>
    </location>
    <ligand>
        <name>Mg(2+)</name>
        <dbReference type="ChEBI" id="CHEBI:18420"/>
        <label>2</label>
    </ligand>
</feature>
<keyword evidence="15" id="KW-1185">Reference proteome</keyword>
<dbReference type="InterPro" id="IPR041383">
    <property type="entry name" value="RuvC_III"/>
</dbReference>
<evidence type="ECO:0000256" key="6">
    <source>
        <dbReference type="ARBA" id="ARBA00022842"/>
    </source>
</evidence>
<keyword evidence="5 12" id="KW-0378">Hydrolase</keyword>
<dbReference type="Pfam" id="PF13395">
    <property type="entry name" value="HNH_4"/>
    <property type="match status" value="1"/>
</dbReference>
<feature type="binding site" evidence="12">
    <location>
        <position position="942"/>
    </location>
    <ligand>
        <name>Mg(2+)</name>
        <dbReference type="ChEBI" id="CHEBI:18420"/>
        <label>2</label>
    </ligand>
</feature>
<evidence type="ECO:0000256" key="8">
    <source>
        <dbReference type="ARBA" id="ARBA00023118"/>
    </source>
</evidence>
<comment type="similarity">
    <text evidence="12">Belongs to the CRISPR-associated Cas9 family.</text>
</comment>
<sequence>MKKILGLDLGTTSIGWAFVHEAENENEESSIIKTGVRVVPLSSDEQNSFERGQSITTNADRTAKRQARRNKFRYQLRRKQLKDILMDLGFINEDSVLTEDAENTTFETHRLRAKAVNEKIEKEEFARVLLAINKKRGYKSSRKTNNSDEDGSLVDGMNVAKFMQNNNLTPGQYAYNILQQENSTLPEFYQSDLKQELNRIWEFQQKFYPSEFTEENLNSLEGKNRNDTARFFKNELNVERVEQKGKRNEKLVETYEWRNLAVSEKLDLPILAHIITELNNEINQSSGYLNAISDRSKELYFNNETVGQYQYRLLTEDPHNSLKNRVFYRSDYEHEFDVIFDKQAEFYAELTEEIKKKLKDYTIFYQRKLRSQKGLISICELEGVEREVKLKNGRIKKKLIGPRVVPKSSPIFQMFKVWQNINSIRVYKKYKIKEVYEIDEDTKQLLFQELKWKGKMTQTSFLKWLLDGQDEDPAEWTMNFKDLQWDQTNEKLLGAIRTILEQEGGFENVNWKASANDLVIDLKAALEHLGIDPSILDFDYAAEDFNQQKSYQLWHLLYSYESDKSDTGNKSLLEKLQNNFGFSENQAKVMSRITFDQDYGNLSTRAIRKILSYLEDGKQYDEAAHLAGYNHSKSMTKEENEQRSLKDAIDILKKNSLRNPVVEKILNQMIHVVNAIIEHPELGRPDEIRVELARELKQSADQRSEATRAIEKATKEHDKYREYLKKEIGLHYVSRNDLIKYKLYLELEPIGFKSLYSGKKIDLKGLFFENTYDVEHIIPQAKLFDDSFSNKTIETREDNIDKGNETAMQYVERKYGAQGVHDFKNRVEMLWKAGKISYTKRKKLFMSAEEIPNDFINRDLANTAYIGRKAMELLQQVSRRVTPTGGKITNRLREDWGLINVLKELNWEKYEAQGLTYTQLNKEGKELKRIQDWTKRNDHRHHAMDAIAVAFCKQGIVQYLNTLSAKGRDKDKSKNVYALENKYTYKSEKSGKRKFKKPFKGIRNSAKEHLEQILVSHKAKNKVTTVNYNRIKLGNGKVHEQRIETPRGQLHKETVYAKSQQYETKLEKVGSSFNKAKIKTVAKKAYRDALLKRLDEYGTAKKAFTGANSLAKNPIYLSNQEETVPESVKTVNLVDIFSIRKDVTPENFSTEKKIDKVIDVGIRNILKQRLSDYNGKAKEAFSDLEENPIWLNKEAGISIKRVRISGVRNAEVLHDKRDHKGELLSKDAAGYVSTGNNHHVAIYRDQKGNLQEEVVSFFEAVMRKNQGLPIVNKNHEQGWEFLFTLKQNEMFLFPSDEFDPQEIDLMDVRNKRLISKHMFRVQKYTTKDYWFRHHLESQINDNKELKDIIWRRERSPKSLNEIIKIRLNHLGEIVEIGEY</sequence>
<evidence type="ECO:0000256" key="7">
    <source>
        <dbReference type="ARBA" id="ARBA00022884"/>
    </source>
</evidence>
<accession>A0A9X4MVY1</accession>